<accession>A0A6A5VVC4</accession>
<dbReference type="Pfam" id="PF01476">
    <property type="entry name" value="LysM"/>
    <property type="match status" value="2"/>
</dbReference>
<dbReference type="PANTHER" id="PTHR34997:SF2">
    <property type="entry name" value="LYSM DOMAIN-CONTAINING PROTEIN-RELATED"/>
    <property type="match status" value="1"/>
</dbReference>
<dbReference type="SMART" id="SM00257">
    <property type="entry name" value="LysM"/>
    <property type="match status" value="3"/>
</dbReference>
<evidence type="ECO:0000256" key="3">
    <source>
        <dbReference type="ARBA" id="ARBA00023026"/>
    </source>
</evidence>
<feature type="compositionally biased region" description="Low complexity" evidence="4">
    <location>
        <begin position="142"/>
        <end position="169"/>
    </location>
</feature>
<evidence type="ECO:0000256" key="1">
    <source>
        <dbReference type="ARBA" id="ARBA00022669"/>
    </source>
</evidence>
<feature type="domain" description="LysM" evidence="5">
    <location>
        <begin position="351"/>
        <end position="397"/>
    </location>
</feature>
<dbReference type="Proteomes" id="UP000799779">
    <property type="component" value="Unassembled WGS sequence"/>
</dbReference>
<reference evidence="6" key="1">
    <citation type="journal article" date="2020" name="Stud. Mycol.">
        <title>101 Dothideomycetes genomes: a test case for predicting lifestyles and emergence of pathogens.</title>
        <authorList>
            <person name="Haridas S."/>
            <person name="Albert R."/>
            <person name="Binder M."/>
            <person name="Bloem J."/>
            <person name="Labutti K."/>
            <person name="Salamov A."/>
            <person name="Andreopoulos B."/>
            <person name="Baker S."/>
            <person name="Barry K."/>
            <person name="Bills G."/>
            <person name="Bluhm B."/>
            <person name="Cannon C."/>
            <person name="Castanera R."/>
            <person name="Culley D."/>
            <person name="Daum C."/>
            <person name="Ezra D."/>
            <person name="Gonzalez J."/>
            <person name="Henrissat B."/>
            <person name="Kuo A."/>
            <person name="Liang C."/>
            <person name="Lipzen A."/>
            <person name="Lutzoni F."/>
            <person name="Magnuson J."/>
            <person name="Mondo S."/>
            <person name="Nolan M."/>
            <person name="Ohm R."/>
            <person name="Pangilinan J."/>
            <person name="Park H.-J."/>
            <person name="Ramirez L."/>
            <person name="Alfaro M."/>
            <person name="Sun H."/>
            <person name="Tritt A."/>
            <person name="Yoshinaga Y."/>
            <person name="Zwiers L.-H."/>
            <person name="Turgeon B."/>
            <person name="Goodwin S."/>
            <person name="Spatafora J."/>
            <person name="Crous P."/>
            <person name="Grigoriev I."/>
        </authorList>
    </citation>
    <scope>NUCLEOTIDE SEQUENCE</scope>
    <source>
        <strain evidence="6">CBS 123094</strain>
    </source>
</reference>
<keyword evidence="1" id="KW-0147">Chitin-binding</keyword>
<evidence type="ECO:0000313" key="6">
    <source>
        <dbReference type="EMBL" id="KAF1993330.1"/>
    </source>
</evidence>
<dbReference type="OrthoDB" id="2281372at2759"/>
<dbReference type="InterPro" id="IPR052210">
    <property type="entry name" value="LysM1-like"/>
</dbReference>
<feature type="region of interest" description="Disordered" evidence="4">
    <location>
        <begin position="142"/>
        <end position="176"/>
    </location>
</feature>
<evidence type="ECO:0000313" key="7">
    <source>
        <dbReference type="Proteomes" id="UP000799779"/>
    </source>
</evidence>
<evidence type="ECO:0000259" key="5">
    <source>
        <dbReference type="PROSITE" id="PS51782"/>
    </source>
</evidence>
<gene>
    <name evidence="6" type="ORF">P154DRAFT_450504</name>
</gene>
<dbReference type="PANTHER" id="PTHR34997">
    <property type="entry name" value="AM15"/>
    <property type="match status" value="1"/>
</dbReference>
<organism evidence="6 7">
    <name type="scientific">Amniculicola lignicola CBS 123094</name>
    <dbReference type="NCBI Taxonomy" id="1392246"/>
    <lineage>
        <taxon>Eukaryota</taxon>
        <taxon>Fungi</taxon>
        <taxon>Dikarya</taxon>
        <taxon>Ascomycota</taxon>
        <taxon>Pezizomycotina</taxon>
        <taxon>Dothideomycetes</taxon>
        <taxon>Pleosporomycetidae</taxon>
        <taxon>Pleosporales</taxon>
        <taxon>Amniculicolaceae</taxon>
        <taxon>Amniculicola</taxon>
    </lineage>
</organism>
<sequence length="399" mass="41406">MPKSFEPRGDTPTLPYDPSASKYCTYWVDYTGKETCEVLLEDNFVTLADFRVMNPSIGADCSGLKSGFSYCVEAYLDAPPASTDEVSSSAKASSTVKVSSTVKASSTVKVSSTATASSTVKVSSTAKASSTVKVSSTVKSSSKAPTSITTKPTPTPTSSPHAPSSTKPANGVQTPLPTQPNIVANCDLFYFVKEGDGCAAISTQFGITLAKFLAWNPSAGSSCGGLWKDAYACVSIIGEQATIPSATPTAPSNGITTPSPTQPNIVKNCDAFHFVKAGTDTCQTLATKYGITLTQFTTWNPSAGGTSCSGLWADAWACVSIIGVSPSPTSPANGVSTPTPIQPGMVTNCKKFDYVKSGEGCDVVITRNKITLANFIKWNTGVGSTCTGMWALSYVCVGV</sequence>
<evidence type="ECO:0000256" key="4">
    <source>
        <dbReference type="SAM" id="MobiDB-lite"/>
    </source>
</evidence>
<keyword evidence="3" id="KW-0843">Virulence</keyword>
<proteinExistence type="predicted"/>
<dbReference type="InterPro" id="IPR018392">
    <property type="entry name" value="LysM"/>
</dbReference>
<dbReference type="GO" id="GO:0008061">
    <property type="term" value="F:chitin binding"/>
    <property type="evidence" value="ECO:0007669"/>
    <property type="project" value="UniProtKB-KW"/>
</dbReference>
<feature type="domain" description="LysM" evidence="5">
    <location>
        <begin position="271"/>
        <end position="319"/>
    </location>
</feature>
<keyword evidence="7" id="KW-1185">Reference proteome</keyword>
<dbReference type="EMBL" id="ML977712">
    <property type="protein sequence ID" value="KAF1993330.1"/>
    <property type="molecule type" value="Genomic_DNA"/>
</dbReference>
<dbReference type="InterPro" id="IPR036779">
    <property type="entry name" value="LysM_dom_sf"/>
</dbReference>
<dbReference type="PROSITE" id="PS51782">
    <property type="entry name" value="LYSM"/>
    <property type="match status" value="3"/>
</dbReference>
<protein>
    <submittedName>
        <fullName evidence="6">Carbohydrate-binding module family 50 protein</fullName>
    </submittedName>
</protein>
<dbReference type="Gene3D" id="3.10.350.10">
    <property type="entry name" value="LysM domain"/>
    <property type="match status" value="4"/>
</dbReference>
<keyword evidence="2" id="KW-0732">Signal</keyword>
<feature type="domain" description="LysM" evidence="5">
    <location>
        <begin position="188"/>
        <end position="234"/>
    </location>
</feature>
<dbReference type="SUPFAM" id="SSF54106">
    <property type="entry name" value="LysM domain"/>
    <property type="match status" value="2"/>
</dbReference>
<dbReference type="AlphaFoldDB" id="A0A6A5VVC4"/>
<dbReference type="CDD" id="cd00118">
    <property type="entry name" value="LysM"/>
    <property type="match status" value="2"/>
</dbReference>
<evidence type="ECO:0000256" key="2">
    <source>
        <dbReference type="ARBA" id="ARBA00022729"/>
    </source>
</evidence>
<name>A0A6A5VVC4_9PLEO</name>